<evidence type="ECO:0000256" key="4">
    <source>
        <dbReference type="ARBA" id="ARBA00010775"/>
    </source>
</evidence>
<keyword evidence="9" id="KW-0966">Cell projection</keyword>
<feature type="domain" description="Transmembrane protein 218 N-terminal" evidence="10">
    <location>
        <begin position="2"/>
        <end position="57"/>
    </location>
</feature>
<dbReference type="Proteomes" id="UP001152795">
    <property type="component" value="Unassembled WGS sequence"/>
</dbReference>
<evidence type="ECO:0000259" key="10">
    <source>
        <dbReference type="Pfam" id="PF25810"/>
    </source>
</evidence>
<comment type="similarity">
    <text evidence="4">Belongs to the TMEM218 family.</text>
</comment>
<gene>
    <name evidence="11" type="ORF">PACLA_8A028781</name>
</gene>
<keyword evidence="7" id="KW-1133">Transmembrane helix</keyword>
<keyword evidence="6" id="KW-0812">Transmembrane</keyword>
<dbReference type="GO" id="GO:0005929">
    <property type="term" value="C:cilium"/>
    <property type="evidence" value="ECO:0007669"/>
    <property type="project" value="UniProtKB-SubCell"/>
</dbReference>
<evidence type="ECO:0000256" key="5">
    <source>
        <dbReference type="ARBA" id="ARBA00015054"/>
    </source>
</evidence>
<dbReference type="GO" id="GO:0016020">
    <property type="term" value="C:membrane"/>
    <property type="evidence" value="ECO:0007669"/>
    <property type="project" value="UniProtKB-SubCell"/>
</dbReference>
<dbReference type="OrthoDB" id="5978182at2759"/>
<evidence type="ECO:0000313" key="12">
    <source>
        <dbReference type="Proteomes" id="UP001152795"/>
    </source>
</evidence>
<evidence type="ECO:0000256" key="9">
    <source>
        <dbReference type="ARBA" id="ARBA00023273"/>
    </source>
</evidence>
<sequence length="118" mass="12879">MGLVLGIGSGLFALIILWIVGLILCVVFSRVSSLRNGVVGVGILVIGVTVILIFYPRESDDGSGKTSKQPVDNLSVLRTTIFVFACLFAVVSMVLMLVFHWMEPQYAPALLARKKYTF</sequence>
<evidence type="ECO:0000256" key="6">
    <source>
        <dbReference type="ARBA" id="ARBA00022692"/>
    </source>
</evidence>
<dbReference type="PANTHER" id="PTHR31622:SF1">
    <property type="entry name" value="TRANSMEMBRANE PROTEIN 218"/>
    <property type="match status" value="1"/>
</dbReference>
<dbReference type="InterPro" id="IPR057973">
    <property type="entry name" value="TMEM218_N"/>
</dbReference>
<keyword evidence="8" id="KW-0472">Membrane</keyword>
<proteinExistence type="inferred from homology"/>
<comment type="caution">
    <text evidence="11">The sequence shown here is derived from an EMBL/GenBank/DDBJ whole genome shotgun (WGS) entry which is preliminary data.</text>
</comment>
<organism evidence="11 12">
    <name type="scientific">Paramuricea clavata</name>
    <name type="common">Red gorgonian</name>
    <name type="synonym">Violescent sea-whip</name>
    <dbReference type="NCBI Taxonomy" id="317549"/>
    <lineage>
        <taxon>Eukaryota</taxon>
        <taxon>Metazoa</taxon>
        <taxon>Cnidaria</taxon>
        <taxon>Anthozoa</taxon>
        <taxon>Octocorallia</taxon>
        <taxon>Malacalcyonacea</taxon>
        <taxon>Plexauridae</taxon>
        <taxon>Paramuricea</taxon>
    </lineage>
</organism>
<evidence type="ECO:0000256" key="7">
    <source>
        <dbReference type="ARBA" id="ARBA00022989"/>
    </source>
</evidence>
<accession>A0A6S7H8B0</accession>
<evidence type="ECO:0000256" key="8">
    <source>
        <dbReference type="ARBA" id="ARBA00023136"/>
    </source>
</evidence>
<comment type="subcellular location">
    <subcellularLocation>
        <location evidence="2">Cell projection</location>
        <location evidence="2">Cilium</location>
    </subcellularLocation>
    <subcellularLocation>
        <location evidence="3">Membrane</location>
        <topology evidence="3">Multi-pass membrane protein</topology>
    </subcellularLocation>
</comment>
<reference evidence="11" key="1">
    <citation type="submission" date="2020-04" db="EMBL/GenBank/DDBJ databases">
        <authorList>
            <person name="Alioto T."/>
            <person name="Alioto T."/>
            <person name="Gomez Garrido J."/>
        </authorList>
    </citation>
    <scope>NUCLEOTIDE SEQUENCE</scope>
    <source>
        <strain evidence="11">A484AB</strain>
    </source>
</reference>
<dbReference type="Pfam" id="PF25810">
    <property type="entry name" value="TMEM218_N"/>
    <property type="match status" value="1"/>
</dbReference>
<keyword evidence="12" id="KW-1185">Reference proteome</keyword>
<comment type="function">
    <text evidence="1">May be involved in ciliary biogenesis or function.</text>
</comment>
<dbReference type="PANTHER" id="PTHR31622">
    <property type="entry name" value="TRANSMEMBRANE PROTEIN 218"/>
    <property type="match status" value="1"/>
</dbReference>
<evidence type="ECO:0000256" key="3">
    <source>
        <dbReference type="ARBA" id="ARBA00004141"/>
    </source>
</evidence>
<dbReference type="AlphaFoldDB" id="A0A6S7H8B0"/>
<dbReference type="InterPro" id="IPR026771">
    <property type="entry name" value="Tmem218"/>
</dbReference>
<protein>
    <recommendedName>
        <fullName evidence="5">Transmembrane protein 218</fullName>
    </recommendedName>
</protein>
<name>A0A6S7H8B0_PARCT</name>
<evidence type="ECO:0000256" key="2">
    <source>
        <dbReference type="ARBA" id="ARBA00004138"/>
    </source>
</evidence>
<dbReference type="EMBL" id="CACRXK020004241">
    <property type="protein sequence ID" value="CAB4002035.1"/>
    <property type="molecule type" value="Genomic_DNA"/>
</dbReference>
<evidence type="ECO:0000256" key="1">
    <source>
        <dbReference type="ARBA" id="ARBA00003173"/>
    </source>
</evidence>
<evidence type="ECO:0000313" key="11">
    <source>
        <dbReference type="EMBL" id="CAB4002035.1"/>
    </source>
</evidence>